<dbReference type="EMBL" id="UINC01053679">
    <property type="protein sequence ID" value="SVB70484.1"/>
    <property type="molecule type" value="Genomic_DNA"/>
</dbReference>
<organism evidence="1">
    <name type="scientific">marine metagenome</name>
    <dbReference type="NCBI Taxonomy" id="408172"/>
    <lineage>
        <taxon>unclassified sequences</taxon>
        <taxon>metagenomes</taxon>
        <taxon>ecological metagenomes</taxon>
    </lineage>
</organism>
<dbReference type="PROSITE" id="PS51257">
    <property type="entry name" value="PROKAR_LIPOPROTEIN"/>
    <property type="match status" value="1"/>
</dbReference>
<protein>
    <submittedName>
        <fullName evidence="1">Uncharacterized protein</fullName>
    </submittedName>
</protein>
<gene>
    <name evidence="1" type="ORF">METZ01_LOCUS223338</name>
</gene>
<evidence type="ECO:0000313" key="1">
    <source>
        <dbReference type="EMBL" id="SVB70484.1"/>
    </source>
</evidence>
<name>A0A382G7B3_9ZZZZ</name>
<reference evidence="1" key="1">
    <citation type="submission" date="2018-05" db="EMBL/GenBank/DDBJ databases">
        <authorList>
            <person name="Lanie J.A."/>
            <person name="Ng W.-L."/>
            <person name="Kazmierczak K.M."/>
            <person name="Andrzejewski T.M."/>
            <person name="Davidsen T.M."/>
            <person name="Wayne K.J."/>
            <person name="Tettelin H."/>
            <person name="Glass J.I."/>
            <person name="Rusch D."/>
            <person name="Podicherti R."/>
            <person name="Tsui H.-C.T."/>
            <person name="Winkler M.E."/>
        </authorList>
    </citation>
    <scope>NUCLEOTIDE SEQUENCE</scope>
</reference>
<proteinExistence type="predicted"/>
<accession>A0A382G7B3</accession>
<dbReference type="AlphaFoldDB" id="A0A382G7B3"/>
<sequence>MYRLLMLPLLLLLVSCATLEEKMMELQMAMVAPWADDKPLVLDECYGCFHLGPLQYSEMLIALRDVDMKPKKINRLMRDAI</sequence>